<proteinExistence type="inferred from homology"/>
<keyword evidence="8" id="KW-1185">Reference proteome</keyword>
<dbReference type="PANTHER" id="PTHR10980">
    <property type="entry name" value="RHO GDP-DISSOCIATION INHIBITOR"/>
    <property type="match status" value="1"/>
</dbReference>
<dbReference type="GO" id="GO:0005096">
    <property type="term" value="F:GTPase activator activity"/>
    <property type="evidence" value="ECO:0007669"/>
    <property type="project" value="UniProtKB-KW"/>
</dbReference>
<evidence type="ECO:0000256" key="4">
    <source>
        <dbReference type="ARBA" id="ARBA00022490"/>
    </source>
</evidence>
<dbReference type="Pfam" id="PF02115">
    <property type="entry name" value="Rho_GDI"/>
    <property type="match status" value="1"/>
</dbReference>
<keyword evidence="4" id="KW-0963">Cytoplasm</keyword>
<dbReference type="GO" id="GO:0005829">
    <property type="term" value="C:cytosol"/>
    <property type="evidence" value="ECO:0007669"/>
    <property type="project" value="TreeGrafter"/>
</dbReference>
<organism evidence="8 9">
    <name type="scientific">Gymnodraco acuticeps</name>
    <name type="common">Antarctic dragonfish</name>
    <dbReference type="NCBI Taxonomy" id="8218"/>
    <lineage>
        <taxon>Eukaryota</taxon>
        <taxon>Metazoa</taxon>
        <taxon>Chordata</taxon>
        <taxon>Craniata</taxon>
        <taxon>Vertebrata</taxon>
        <taxon>Euteleostomi</taxon>
        <taxon>Actinopterygii</taxon>
        <taxon>Neopterygii</taxon>
        <taxon>Teleostei</taxon>
        <taxon>Neoteleostei</taxon>
        <taxon>Acanthomorphata</taxon>
        <taxon>Eupercaria</taxon>
        <taxon>Perciformes</taxon>
        <taxon>Notothenioidei</taxon>
        <taxon>Bathydraconidae</taxon>
        <taxon>Gymnodraco</taxon>
    </lineage>
</organism>
<dbReference type="GeneID" id="117551991"/>
<sequence>MLGLDVCEFGGQVLELLWLTMCYRGILADKKDLYIEEEEDDRNLGYTAPVQKSLEEIQALDKDDESLVKYKQTLLGKATLLADASVQNVQVTRLTLLCDEAPRPLTMDLTEVSDQKDKKTISIKEGVTFRLKIDFKVNREIVSGLRYHHKMFRKGIIVDKQTYMAGSFGPKEEEQEFITPVDEAANGVMNRGHYQVKSCLKDDDKNVHLSWEWSLEINKDWIE</sequence>
<dbReference type="PANTHER" id="PTHR10980:SF8">
    <property type="entry name" value="RHO GDP-DISSOCIATION INHIBITOR 3"/>
    <property type="match status" value="1"/>
</dbReference>
<comment type="function">
    <text evidence="5">Inhibits GDP/GTP exchange reaction of RhoB. Interacts specifically with the GDP- and GTP-bound forms of post-translationally processed Rhob and Rhog proteins, both of which show a growth-regulated expression in mammalian cells. Stimulates the release of the GDP-bound but not the GTP-bound RhoB protein. Also inhibits the GDP/GTP exchange of RhoB but shows less ability to inhibit the dissociation of prebound GTP.</text>
</comment>
<accession>A0A6P8UTK8</accession>
<dbReference type="OrthoDB" id="1683373at2759"/>
<keyword evidence="3" id="KW-0343">GTPase activation</keyword>
<dbReference type="InParanoid" id="A0A6P8UTK8"/>
<evidence type="ECO:0000313" key="9">
    <source>
        <dbReference type="RefSeq" id="XP_034081024.1"/>
    </source>
</evidence>
<dbReference type="GO" id="GO:0007266">
    <property type="term" value="P:Rho protein signal transduction"/>
    <property type="evidence" value="ECO:0007669"/>
    <property type="project" value="InterPro"/>
</dbReference>
<comment type="similarity">
    <text evidence="2">Belongs to the Rho GDI family.</text>
</comment>
<evidence type="ECO:0000256" key="2">
    <source>
        <dbReference type="ARBA" id="ARBA00009758"/>
    </source>
</evidence>
<dbReference type="SUPFAM" id="SSF81296">
    <property type="entry name" value="E set domains"/>
    <property type="match status" value="1"/>
</dbReference>
<comment type="subcellular location">
    <subcellularLocation>
        <location evidence="1">Cytoplasm</location>
    </subcellularLocation>
</comment>
<reference evidence="9" key="1">
    <citation type="submission" date="2025-08" db="UniProtKB">
        <authorList>
            <consortium name="RefSeq"/>
        </authorList>
    </citation>
    <scope>IDENTIFICATION</scope>
</reference>
<name>A0A6P8UTK8_GYMAC</name>
<dbReference type="GO" id="GO:0007399">
    <property type="term" value="P:nervous system development"/>
    <property type="evidence" value="ECO:0007669"/>
    <property type="project" value="UniProtKB-ARBA"/>
</dbReference>
<gene>
    <name evidence="9" type="primary">LOC117551991</name>
</gene>
<evidence type="ECO:0000256" key="1">
    <source>
        <dbReference type="ARBA" id="ARBA00004496"/>
    </source>
</evidence>
<dbReference type="InterPro" id="IPR000406">
    <property type="entry name" value="Rho_GDI"/>
</dbReference>
<dbReference type="GO" id="GO:0005094">
    <property type="term" value="F:Rho GDP-dissociation inhibitor activity"/>
    <property type="evidence" value="ECO:0007669"/>
    <property type="project" value="InterPro"/>
</dbReference>
<dbReference type="PRINTS" id="PR00492">
    <property type="entry name" value="RHOGDI"/>
</dbReference>
<dbReference type="Proteomes" id="UP000515161">
    <property type="component" value="Unplaced"/>
</dbReference>
<evidence type="ECO:0000256" key="3">
    <source>
        <dbReference type="ARBA" id="ARBA00022468"/>
    </source>
</evidence>
<evidence type="ECO:0000313" key="8">
    <source>
        <dbReference type="Proteomes" id="UP000515161"/>
    </source>
</evidence>
<dbReference type="FunFam" id="2.70.50.30:FF:000001">
    <property type="entry name" value="Rho GDP-dissociation inhibitor 1"/>
    <property type="match status" value="1"/>
</dbReference>
<evidence type="ECO:0000256" key="6">
    <source>
        <dbReference type="ARBA" id="ARBA00073845"/>
    </source>
</evidence>
<dbReference type="GO" id="GO:0016020">
    <property type="term" value="C:membrane"/>
    <property type="evidence" value="ECO:0007669"/>
    <property type="project" value="TreeGrafter"/>
</dbReference>
<evidence type="ECO:0000256" key="5">
    <source>
        <dbReference type="ARBA" id="ARBA00053735"/>
    </source>
</evidence>
<dbReference type="Gene3D" id="2.70.50.30">
    <property type="entry name" value="Coagulation Factor XIII, subunit A, domain 1"/>
    <property type="match status" value="1"/>
</dbReference>
<dbReference type="AlphaFoldDB" id="A0A6P8UTK8"/>
<dbReference type="RefSeq" id="XP_034081024.1">
    <property type="nucleotide sequence ID" value="XM_034225133.1"/>
</dbReference>
<dbReference type="InterPro" id="IPR024792">
    <property type="entry name" value="RhoGDI_dom_sf"/>
</dbReference>
<dbReference type="KEGG" id="gacu:117551991"/>
<evidence type="ECO:0000256" key="7">
    <source>
        <dbReference type="ARBA" id="ARBA00080671"/>
    </source>
</evidence>
<dbReference type="InterPro" id="IPR014756">
    <property type="entry name" value="Ig_E-set"/>
</dbReference>
<protein>
    <recommendedName>
        <fullName evidence="6">Rho GDP-dissociation inhibitor 3</fullName>
    </recommendedName>
    <alternativeName>
        <fullName evidence="7">Rho-GDI gamma</fullName>
    </alternativeName>
</protein>